<dbReference type="KEGG" id="hsr:HSBAA_56050"/>
<reference evidence="1 2" key="1">
    <citation type="journal article" date="2019" name="Microbiol. Resour. Announc.">
        <title>Complete Genome Sequence of Halomonas sulfidaeris Strain Esulfide1 Isolated from a Metal Sulfide Rock at a Depth of 2,200 Meters, Obtained Using Nanopore Sequencing.</title>
        <authorList>
            <person name="Saito M."/>
            <person name="Nishigata A."/>
            <person name="Galipon J."/>
            <person name="Arakawa K."/>
        </authorList>
    </citation>
    <scope>NUCLEOTIDE SEQUENCE [LARGE SCALE GENOMIC DNA]</scope>
    <source>
        <strain evidence="1 2">ATCC BAA-803</strain>
    </source>
</reference>
<proteinExistence type="predicted"/>
<evidence type="ECO:0000313" key="2">
    <source>
        <dbReference type="Proteomes" id="UP000320231"/>
    </source>
</evidence>
<accession>A0A455UJ90</accession>
<name>A0A455UJ90_9GAMM</name>
<dbReference type="Proteomes" id="UP000320231">
    <property type="component" value="Chromosome"/>
</dbReference>
<gene>
    <name evidence="1" type="ORF">HSBAA_56050</name>
</gene>
<evidence type="ECO:0000313" key="1">
    <source>
        <dbReference type="EMBL" id="BBI64299.1"/>
    </source>
</evidence>
<protein>
    <submittedName>
        <fullName evidence="1">Uncharacterized protein</fullName>
    </submittedName>
</protein>
<dbReference type="AlphaFoldDB" id="A0A455UJ90"/>
<sequence>MNYDMSDIPSLKNDAPVIRTKNFNLTNGSLNVTGGENVVLIVDGDLRLGGGGGKG</sequence>
<organism evidence="1 2">
    <name type="scientific">Vreelandella sulfidaeris</name>
    <dbReference type="NCBI Taxonomy" id="115553"/>
    <lineage>
        <taxon>Bacteria</taxon>
        <taxon>Pseudomonadati</taxon>
        <taxon>Pseudomonadota</taxon>
        <taxon>Gammaproteobacteria</taxon>
        <taxon>Oceanospirillales</taxon>
        <taxon>Halomonadaceae</taxon>
        <taxon>Vreelandella</taxon>
    </lineage>
</organism>
<dbReference type="EMBL" id="AP019514">
    <property type="protein sequence ID" value="BBI64299.1"/>
    <property type="molecule type" value="Genomic_DNA"/>
</dbReference>